<name>A0A0V0GQL4_SOLCH</name>
<dbReference type="EMBL" id="GEDG01033570">
    <property type="protein sequence ID" value="JAP10195.1"/>
    <property type="molecule type" value="Transcribed_RNA"/>
</dbReference>
<sequence>IISFHYLFNFVAWILQNCCSLYVRSFKSFSYLKGSNGHFEGSEQHNYITTQLSIIQYVLLLRL</sequence>
<reference evidence="2" key="1">
    <citation type="submission" date="2015-12" db="EMBL/GenBank/DDBJ databases">
        <title>Gene expression during late stages of embryo sac development: a critical building block for successful pollen-pistil interactions.</title>
        <authorList>
            <person name="Liu Y."/>
            <person name="Joly V."/>
            <person name="Sabar M."/>
            <person name="Matton D.P."/>
        </authorList>
    </citation>
    <scope>NUCLEOTIDE SEQUENCE</scope>
</reference>
<feature type="chain" id="PRO_5006865503" evidence="1">
    <location>
        <begin position="21"/>
        <end position="63"/>
    </location>
</feature>
<organism evidence="2">
    <name type="scientific">Solanum chacoense</name>
    <name type="common">Chaco potato</name>
    <dbReference type="NCBI Taxonomy" id="4108"/>
    <lineage>
        <taxon>Eukaryota</taxon>
        <taxon>Viridiplantae</taxon>
        <taxon>Streptophyta</taxon>
        <taxon>Embryophyta</taxon>
        <taxon>Tracheophyta</taxon>
        <taxon>Spermatophyta</taxon>
        <taxon>Magnoliopsida</taxon>
        <taxon>eudicotyledons</taxon>
        <taxon>Gunneridae</taxon>
        <taxon>Pentapetalae</taxon>
        <taxon>asterids</taxon>
        <taxon>lamiids</taxon>
        <taxon>Solanales</taxon>
        <taxon>Solanaceae</taxon>
        <taxon>Solanoideae</taxon>
        <taxon>Solaneae</taxon>
        <taxon>Solanum</taxon>
    </lineage>
</organism>
<protein>
    <submittedName>
        <fullName evidence="2">Putative ovule protein</fullName>
    </submittedName>
</protein>
<dbReference type="AlphaFoldDB" id="A0A0V0GQL4"/>
<feature type="non-terminal residue" evidence="2">
    <location>
        <position position="1"/>
    </location>
</feature>
<feature type="signal peptide" evidence="1">
    <location>
        <begin position="1"/>
        <end position="20"/>
    </location>
</feature>
<accession>A0A0V0GQL4</accession>
<evidence type="ECO:0000256" key="1">
    <source>
        <dbReference type="SAM" id="SignalP"/>
    </source>
</evidence>
<evidence type="ECO:0000313" key="2">
    <source>
        <dbReference type="EMBL" id="JAP10195.1"/>
    </source>
</evidence>
<proteinExistence type="predicted"/>
<keyword evidence="1" id="KW-0732">Signal</keyword>